<dbReference type="CDD" id="cd16517">
    <property type="entry name" value="RING-HC_MAT1"/>
    <property type="match status" value="1"/>
</dbReference>
<dbReference type="FunFam" id="3.30.40.10:FF:000037">
    <property type="entry name" value="Cdk-activating kinase assembly factor MAT1, centre"/>
    <property type="match status" value="1"/>
</dbReference>
<evidence type="ECO:0000256" key="11">
    <source>
        <dbReference type="SAM" id="Coils"/>
    </source>
</evidence>
<dbReference type="PROSITE" id="PS00518">
    <property type="entry name" value="ZF_RING_1"/>
    <property type="match status" value="1"/>
</dbReference>
<dbReference type="Pfam" id="PF17121">
    <property type="entry name" value="zf-C3HC4_5"/>
    <property type="match status" value="1"/>
</dbReference>
<dbReference type="OrthoDB" id="5963at2759"/>
<dbReference type="Proteomes" id="UP000639338">
    <property type="component" value="Unassembled WGS sequence"/>
</dbReference>
<sequence length="340" mass="39564">MSKIIVYNLIAKMEDQTCPRCKTTKYRNPSLKLMVNNCGHSLCESCVDMLFLKGSGSCPECKIPLRRTNFRVQMFEDPMVEKEVDIRKRILRDYNKKEEDFNTLKEYNDYLEEVETIIYNLSNDIDTHEMNKKIDQYKKDNKEQIMKNKTKIGRTEAELHELIELDKKREEERKIELLREEMLIKKQKIRHKEKLIDELMFTDGNAKNIVNTFATTIQSSNEKLKAPPPPTSSSSIAVRQTQFSTGIKFGQQNTTTYLPIPKIEEGPLYHYEKPHQENDGPEAPVYHKITSRGYITHVRKETPSERAGGFRATIACLRALQDAMAGLYYNPSQRSEPMLL</sequence>
<keyword evidence="4" id="KW-0862">Zinc</keyword>
<evidence type="ECO:0000256" key="2">
    <source>
        <dbReference type="ARBA" id="ARBA00022723"/>
    </source>
</evidence>
<dbReference type="GO" id="GO:0006289">
    <property type="term" value="P:nucleotide-excision repair"/>
    <property type="evidence" value="ECO:0007669"/>
    <property type="project" value="InterPro"/>
</dbReference>
<dbReference type="InterPro" id="IPR057657">
    <property type="entry name" value="MAT1_CAK-anch"/>
</dbReference>
<evidence type="ECO:0000256" key="8">
    <source>
        <dbReference type="ARBA" id="ARBA00077720"/>
    </source>
</evidence>
<dbReference type="GO" id="GO:0006357">
    <property type="term" value="P:regulation of transcription by RNA polymerase II"/>
    <property type="evidence" value="ECO:0007669"/>
    <property type="project" value="TreeGrafter"/>
</dbReference>
<dbReference type="InterPro" id="IPR015877">
    <property type="entry name" value="MAT1_centre"/>
</dbReference>
<comment type="subcellular location">
    <subcellularLocation>
        <location evidence="1">Nucleus</location>
    </subcellularLocation>
</comment>
<reference evidence="13 14" key="1">
    <citation type="submission" date="2020-08" db="EMBL/GenBank/DDBJ databases">
        <title>Aphidius gifuensis genome sequencing and assembly.</title>
        <authorList>
            <person name="Du Z."/>
        </authorList>
    </citation>
    <scope>NUCLEOTIDE SEQUENCE [LARGE SCALE GENOMIC DNA]</scope>
    <source>
        <strain evidence="13">YNYX2018</strain>
        <tissue evidence="13">Adults</tissue>
    </source>
</reference>
<dbReference type="GO" id="GO:0005675">
    <property type="term" value="C:transcription factor TFIIH holo complex"/>
    <property type="evidence" value="ECO:0007669"/>
    <property type="project" value="InterPro"/>
</dbReference>
<organism evidence="13 14">
    <name type="scientific">Aphidius gifuensis</name>
    <name type="common">Parasitoid wasp</name>
    <dbReference type="NCBI Taxonomy" id="684658"/>
    <lineage>
        <taxon>Eukaryota</taxon>
        <taxon>Metazoa</taxon>
        <taxon>Ecdysozoa</taxon>
        <taxon>Arthropoda</taxon>
        <taxon>Hexapoda</taxon>
        <taxon>Insecta</taxon>
        <taxon>Pterygota</taxon>
        <taxon>Neoptera</taxon>
        <taxon>Endopterygota</taxon>
        <taxon>Hymenoptera</taxon>
        <taxon>Apocrita</taxon>
        <taxon>Ichneumonoidea</taxon>
        <taxon>Braconidae</taxon>
        <taxon>Aphidiinae</taxon>
        <taxon>Aphidius</taxon>
    </lineage>
</organism>
<evidence type="ECO:0000259" key="12">
    <source>
        <dbReference type="PROSITE" id="PS50089"/>
    </source>
</evidence>
<dbReference type="GO" id="GO:0061575">
    <property type="term" value="F:cyclin-dependent protein serine/threonine kinase activator activity"/>
    <property type="evidence" value="ECO:0007669"/>
    <property type="project" value="InterPro"/>
</dbReference>
<dbReference type="Pfam" id="PF06391">
    <property type="entry name" value="MAT1"/>
    <property type="match status" value="1"/>
</dbReference>
<dbReference type="PROSITE" id="PS50089">
    <property type="entry name" value="ZF_RING_2"/>
    <property type="match status" value="1"/>
</dbReference>
<keyword evidence="5" id="KW-0539">Nucleus</keyword>
<dbReference type="SMART" id="SM00184">
    <property type="entry name" value="RING"/>
    <property type="match status" value="1"/>
</dbReference>
<comment type="caution">
    <text evidence="13">The sequence shown here is derived from an EMBL/GenBank/DDBJ whole genome shotgun (WGS) entry which is preliminary data.</text>
</comment>
<evidence type="ECO:0000256" key="5">
    <source>
        <dbReference type="ARBA" id="ARBA00023242"/>
    </source>
</evidence>
<evidence type="ECO:0000256" key="10">
    <source>
        <dbReference type="PROSITE-ProRule" id="PRU00175"/>
    </source>
</evidence>
<accession>A0A835CVM1</accession>
<dbReference type="InterPro" id="IPR013083">
    <property type="entry name" value="Znf_RING/FYVE/PHD"/>
</dbReference>
<gene>
    <name evidence="13" type="ORF">HCN44_006615</name>
</gene>
<protein>
    <recommendedName>
        <fullName evidence="6">CDK-activating kinase assembly factor MAT1</fullName>
    </recommendedName>
    <alternativeName>
        <fullName evidence="9">CDK7/cyclin-H assembly factor</fullName>
    </alternativeName>
    <alternativeName>
        <fullName evidence="7">Menage a trois</fullName>
    </alternativeName>
    <alternativeName>
        <fullName evidence="8">RING finger protein MAT1</fullName>
    </alternativeName>
</protein>
<evidence type="ECO:0000256" key="3">
    <source>
        <dbReference type="ARBA" id="ARBA00022771"/>
    </source>
</evidence>
<evidence type="ECO:0000313" key="13">
    <source>
        <dbReference type="EMBL" id="KAF7995508.1"/>
    </source>
</evidence>
<dbReference type="InterPro" id="IPR001841">
    <property type="entry name" value="Znf_RING"/>
</dbReference>
<feature type="coiled-coil region" evidence="11">
    <location>
        <begin position="160"/>
        <end position="188"/>
    </location>
</feature>
<name>A0A835CVM1_APHGI</name>
<evidence type="ECO:0000313" key="14">
    <source>
        <dbReference type="Proteomes" id="UP000639338"/>
    </source>
</evidence>
<evidence type="ECO:0000256" key="4">
    <source>
        <dbReference type="ARBA" id="ARBA00022833"/>
    </source>
</evidence>
<dbReference type="EMBL" id="JACMRX010000002">
    <property type="protein sequence ID" value="KAF7995508.1"/>
    <property type="molecule type" value="Genomic_DNA"/>
</dbReference>
<dbReference type="InterPro" id="IPR017907">
    <property type="entry name" value="Znf_RING_CS"/>
</dbReference>
<dbReference type="InterPro" id="IPR004575">
    <property type="entry name" value="MAT1/Tfb3"/>
</dbReference>
<feature type="domain" description="RING-type" evidence="12">
    <location>
        <begin position="18"/>
        <end position="62"/>
    </location>
</feature>
<dbReference type="Pfam" id="PF25811">
    <property type="entry name" value="CAK-anch_MAT1"/>
    <property type="match status" value="1"/>
</dbReference>
<keyword evidence="14" id="KW-1185">Reference proteome</keyword>
<proteinExistence type="predicted"/>
<dbReference type="PANTHER" id="PTHR12683:SF13">
    <property type="entry name" value="CDK-ACTIVATING KINASE ASSEMBLY FACTOR MAT1"/>
    <property type="match status" value="1"/>
</dbReference>
<keyword evidence="11" id="KW-0175">Coiled coil</keyword>
<dbReference type="GO" id="GO:0008270">
    <property type="term" value="F:zinc ion binding"/>
    <property type="evidence" value="ECO:0007669"/>
    <property type="project" value="UniProtKB-KW"/>
</dbReference>
<evidence type="ECO:0000256" key="1">
    <source>
        <dbReference type="ARBA" id="ARBA00004123"/>
    </source>
</evidence>
<dbReference type="SUPFAM" id="SSF57850">
    <property type="entry name" value="RING/U-box"/>
    <property type="match status" value="1"/>
</dbReference>
<dbReference type="Gene3D" id="3.30.40.10">
    <property type="entry name" value="Zinc/RING finger domain, C3HC4 (zinc finger)"/>
    <property type="match status" value="1"/>
</dbReference>
<evidence type="ECO:0000256" key="6">
    <source>
        <dbReference type="ARBA" id="ARBA00074719"/>
    </source>
</evidence>
<dbReference type="AlphaFoldDB" id="A0A835CVM1"/>
<keyword evidence="3 10" id="KW-0863">Zinc-finger</keyword>
<evidence type="ECO:0000256" key="7">
    <source>
        <dbReference type="ARBA" id="ARBA00077380"/>
    </source>
</evidence>
<dbReference type="PANTHER" id="PTHR12683">
    <property type="entry name" value="CDK-ACTIVATING KINASE ASSEMBLY FACTOR MAT1"/>
    <property type="match status" value="1"/>
</dbReference>
<keyword evidence="2" id="KW-0479">Metal-binding</keyword>
<evidence type="ECO:0000256" key="9">
    <source>
        <dbReference type="ARBA" id="ARBA00083888"/>
    </source>
</evidence>
<dbReference type="NCBIfam" id="TIGR00570">
    <property type="entry name" value="cdk7"/>
    <property type="match status" value="1"/>
</dbReference>